<dbReference type="AlphaFoldDB" id="A0A1G7AGW9"/>
<evidence type="ECO:0000313" key="2">
    <source>
        <dbReference type="Proteomes" id="UP000199455"/>
    </source>
</evidence>
<sequence length="57" mass="6625">MVNLHAGISTQIYHHGENFIIYFLKICLLCLKFACINTGYDFEPDVLFVFNQNKLTL</sequence>
<accession>A0A1G7AGW9</accession>
<proteinExistence type="predicted"/>
<dbReference type="EMBL" id="FMZH01000012">
    <property type="protein sequence ID" value="SDE13295.1"/>
    <property type="molecule type" value="Genomic_DNA"/>
</dbReference>
<keyword evidence="2" id="KW-1185">Reference proteome</keyword>
<reference evidence="2" key="1">
    <citation type="submission" date="2016-10" db="EMBL/GenBank/DDBJ databases">
        <authorList>
            <person name="Varghese N."/>
            <person name="Submissions S."/>
        </authorList>
    </citation>
    <scope>NUCLEOTIDE SEQUENCE [LARGE SCALE GENOMIC DNA]</scope>
    <source>
        <strain evidence="2">DSM 18609</strain>
    </source>
</reference>
<dbReference type="Proteomes" id="UP000199455">
    <property type="component" value="Unassembled WGS sequence"/>
</dbReference>
<evidence type="ECO:0000313" key="1">
    <source>
        <dbReference type="EMBL" id="SDE13295.1"/>
    </source>
</evidence>
<gene>
    <name evidence="1" type="ORF">SAMN04488024_11264</name>
</gene>
<name>A0A1G7AGW9_9SPHI</name>
<protein>
    <submittedName>
        <fullName evidence="1">Uncharacterized protein</fullName>
    </submittedName>
</protein>
<organism evidence="1 2">
    <name type="scientific">Pedobacter soli</name>
    <dbReference type="NCBI Taxonomy" id="390242"/>
    <lineage>
        <taxon>Bacteria</taxon>
        <taxon>Pseudomonadati</taxon>
        <taxon>Bacteroidota</taxon>
        <taxon>Sphingobacteriia</taxon>
        <taxon>Sphingobacteriales</taxon>
        <taxon>Sphingobacteriaceae</taxon>
        <taxon>Pedobacter</taxon>
    </lineage>
</organism>